<organism evidence="4 5">
    <name type="scientific">Pseudomonas marginalis pv. marginalis</name>
    <dbReference type="NCBI Taxonomy" id="97473"/>
    <lineage>
        <taxon>Bacteria</taxon>
        <taxon>Pseudomonadati</taxon>
        <taxon>Pseudomonadota</taxon>
        <taxon>Gammaproteobacteria</taxon>
        <taxon>Pseudomonadales</taxon>
        <taxon>Pseudomonadaceae</taxon>
        <taxon>Pseudomonas</taxon>
    </lineage>
</organism>
<feature type="domain" description="J" evidence="3">
    <location>
        <begin position="2"/>
        <end position="53"/>
    </location>
</feature>
<evidence type="ECO:0000256" key="1">
    <source>
        <dbReference type="ARBA" id="ARBA00023186"/>
    </source>
</evidence>
<keyword evidence="2" id="KW-0812">Transmembrane</keyword>
<reference evidence="4 5" key="1">
    <citation type="submission" date="2018-08" db="EMBL/GenBank/DDBJ databases">
        <title>Recombination of ecologically and evolutionarily significant loci maintains genetic cohesion in the Pseudomonas syringae species complex.</title>
        <authorList>
            <person name="Dillon M."/>
            <person name="Thakur S."/>
            <person name="Almeida R.N.D."/>
            <person name="Weir B.S."/>
            <person name="Guttman D.S."/>
        </authorList>
    </citation>
    <scope>NUCLEOTIDE SEQUENCE [LARGE SCALE GENOMIC DNA]</scope>
    <source>
        <strain evidence="4 5">ICMP 3555</strain>
    </source>
</reference>
<dbReference type="Proteomes" id="UP000276587">
    <property type="component" value="Unassembled WGS sequence"/>
</dbReference>
<dbReference type="InterPro" id="IPR036869">
    <property type="entry name" value="J_dom_sf"/>
</dbReference>
<dbReference type="SMART" id="SM00271">
    <property type="entry name" value="DnaJ"/>
    <property type="match status" value="1"/>
</dbReference>
<dbReference type="AlphaFoldDB" id="A0A3M4B2F5"/>
<protein>
    <recommendedName>
        <fullName evidence="3">J domain-containing protein</fullName>
    </recommendedName>
</protein>
<name>A0A3M4B2F5_PSEMA</name>
<dbReference type="Gene3D" id="1.10.287.110">
    <property type="entry name" value="DnaJ domain"/>
    <property type="match status" value="1"/>
</dbReference>
<proteinExistence type="predicted"/>
<dbReference type="CDD" id="cd06257">
    <property type="entry name" value="DnaJ"/>
    <property type="match status" value="1"/>
</dbReference>
<evidence type="ECO:0000313" key="4">
    <source>
        <dbReference type="EMBL" id="RMP13323.1"/>
    </source>
</evidence>
<feature type="transmembrane region" description="Helical" evidence="2">
    <location>
        <begin position="368"/>
        <end position="390"/>
    </location>
</feature>
<dbReference type="EMBL" id="RBQF01000064">
    <property type="protein sequence ID" value="RMP13323.1"/>
    <property type="molecule type" value="Genomic_DNA"/>
</dbReference>
<sequence length="464" mass="52877">MSCWEVLGLPHDADTRTIKRQYAVLLKQHRPDEDPSGFQRLREAYEHALEWSRFEAPADTPQPVPVDSVQPAPAEPDTRVEQARALVAQATPSDLRHLYQQARDSECADAFEALLLQRCLTSTDPAISEWAVTHLHWLTPWLREAPARLPAYRLDALLEQMFAHVEQRLVGLLDQQQVEAFKAALSEMNHTEWLKPLPRHARINDLLARALLASRCWSEDLFDTLCAQQAWSDKDLENPCPEPEWSQLQARNTLERFKAHTLAQASLDSRDAECRAAKLLFGDMPLAQRQRFARRFGESDWNACRTLSETILSQYPSLCALMPGGDPYFWRDWERATRPWPMFVALLGMAAGWTIHDQQVTDHTLMETLGMAPTWAFLIAIPALLILAIWRPATDGYGEIDDGLSPLSRWLSFRRPSPLFIREILPCWLLGALIWIILGLYAFIGYVATLQGLGLAQRLFGRRG</sequence>
<gene>
    <name evidence="4" type="ORF">ALQ29_00099</name>
</gene>
<dbReference type="PROSITE" id="PS50076">
    <property type="entry name" value="DNAJ_2"/>
    <property type="match status" value="1"/>
</dbReference>
<accession>A0A3M4B2F5</accession>
<comment type="caution">
    <text evidence="4">The sequence shown here is derived from an EMBL/GenBank/DDBJ whole genome shotgun (WGS) entry which is preliminary data.</text>
</comment>
<dbReference type="RefSeq" id="WP_064052431.1">
    <property type="nucleotide sequence ID" value="NZ_RBPW01000309.1"/>
</dbReference>
<keyword evidence="2" id="KW-0472">Membrane</keyword>
<keyword evidence="1" id="KW-0143">Chaperone</keyword>
<dbReference type="InterPro" id="IPR001623">
    <property type="entry name" value="DnaJ_domain"/>
</dbReference>
<keyword evidence="2" id="KW-1133">Transmembrane helix</keyword>
<keyword evidence="5" id="KW-1185">Reference proteome</keyword>
<dbReference type="SUPFAM" id="SSF46565">
    <property type="entry name" value="Chaperone J-domain"/>
    <property type="match status" value="1"/>
</dbReference>
<feature type="transmembrane region" description="Helical" evidence="2">
    <location>
        <begin position="424"/>
        <end position="448"/>
    </location>
</feature>
<evidence type="ECO:0000259" key="3">
    <source>
        <dbReference type="PROSITE" id="PS50076"/>
    </source>
</evidence>
<evidence type="ECO:0000256" key="2">
    <source>
        <dbReference type="SAM" id="Phobius"/>
    </source>
</evidence>
<feature type="transmembrane region" description="Helical" evidence="2">
    <location>
        <begin position="340"/>
        <end position="356"/>
    </location>
</feature>
<evidence type="ECO:0000313" key="5">
    <source>
        <dbReference type="Proteomes" id="UP000276587"/>
    </source>
</evidence>